<dbReference type="SMART" id="SM00382">
    <property type="entry name" value="AAA"/>
    <property type="match status" value="1"/>
</dbReference>
<dbReference type="GO" id="GO:0005524">
    <property type="term" value="F:ATP binding"/>
    <property type="evidence" value="ECO:0007669"/>
    <property type="project" value="UniProtKB-KW"/>
</dbReference>
<evidence type="ECO:0000259" key="5">
    <source>
        <dbReference type="PROSITE" id="PS50893"/>
    </source>
</evidence>
<dbReference type="Pfam" id="PF00005">
    <property type="entry name" value="ABC_tran"/>
    <property type="match status" value="1"/>
</dbReference>
<name>A0ABN2L345_9ACTN</name>
<keyword evidence="7" id="KW-1185">Reference proteome</keyword>
<dbReference type="EMBL" id="BAAALS010000034">
    <property type="protein sequence ID" value="GAA1773182.1"/>
    <property type="molecule type" value="Genomic_DNA"/>
</dbReference>
<dbReference type="Proteomes" id="UP001500655">
    <property type="component" value="Unassembled WGS sequence"/>
</dbReference>
<evidence type="ECO:0000256" key="1">
    <source>
        <dbReference type="ARBA" id="ARBA00005417"/>
    </source>
</evidence>
<dbReference type="PROSITE" id="PS50893">
    <property type="entry name" value="ABC_TRANSPORTER_2"/>
    <property type="match status" value="1"/>
</dbReference>
<dbReference type="Gene3D" id="3.40.50.300">
    <property type="entry name" value="P-loop containing nucleotide triphosphate hydrolases"/>
    <property type="match status" value="1"/>
</dbReference>
<comment type="caution">
    <text evidence="6">The sequence shown here is derived from an EMBL/GenBank/DDBJ whole genome shotgun (WGS) entry which is preliminary data.</text>
</comment>
<dbReference type="RefSeq" id="WP_344087195.1">
    <property type="nucleotide sequence ID" value="NZ_BAAALS010000034.1"/>
</dbReference>
<dbReference type="CDD" id="cd03264">
    <property type="entry name" value="ABC_drug_resistance_like"/>
    <property type="match status" value="1"/>
</dbReference>
<keyword evidence="2" id="KW-0813">Transport</keyword>
<evidence type="ECO:0000256" key="4">
    <source>
        <dbReference type="ARBA" id="ARBA00022840"/>
    </source>
</evidence>
<evidence type="ECO:0000256" key="2">
    <source>
        <dbReference type="ARBA" id="ARBA00022448"/>
    </source>
</evidence>
<evidence type="ECO:0000313" key="7">
    <source>
        <dbReference type="Proteomes" id="UP001500655"/>
    </source>
</evidence>
<reference evidence="6 7" key="1">
    <citation type="journal article" date="2019" name="Int. J. Syst. Evol. Microbiol.">
        <title>The Global Catalogue of Microorganisms (GCM) 10K type strain sequencing project: providing services to taxonomists for standard genome sequencing and annotation.</title>
        <authorList>
            <consortium name="The Broad Institute Genomics Platform"/>
            <consortium name="The Broad Institute Genome Sequencing Center for Infectious Disease"/>
            <person name="Wu L."/>
            <person name="Ma J."/>
        </authorList>
    </citation>
    <scope>NUCLEOTIDE SEQUENCE [LARGE SCALE GENOMIC DNA]</scope>
    <source>
        <strain evidence="6 7">JCM 13249</strain>
    </source>
</reference>
<feature type="domain" description="ABC transporter" evidence="5">
    <location>
        <begin position="3"/>
        <end position="234"/>
    </location>
</feature>
<evidence type="ECO:0000256" key="3">
    <source>
        <dbReference type="ARBA" id="ARBA00022741"/>
    </source>
</evidence>
<gene>
    <name evidence="6" type="ORF">GCM10009681_50890</name>
</gene>
<proteinExistence type="inferred from homology"/>
<dbReference type="InterPro" id="IPR003439">
    <property type="entry name" value="ABC_transporter-like_ATP-bd"/>
</dbReference>
<accession>A0ABN2L345</accession>
<organism evidence="6 7">
    <name type="scientific">Luedemannella helvata</name>
    <dbReference type="NCBI Taxonomy" id="349315"/>
    <lineage>
        <taxon>Bacteria</taxon>
        <taxon>Bacillati</taxon>
        <taxon>Actinomycetota</taxon>
        <taxon>Actinomycetes</taxon>
        <taxon>Micromonosporales</taxon>
        <taxon>Micromonosporaceae</taxon>
        <taxon>Luedemannella</taxon>
    </lineage>
</organism>
<dbReference type="PANTHER" id="PTHR43335">
    <property type="entry name" value="ABC TRANSPORTER, ATP-BINDING PROTEIN"/>
    <property type="match status" value="1"/>
</dbReference>
<keyword evidence="4 6" id="KW-0067">ATP-binding</keyword>
<dbReference type="InterPro" id="IPR003593">
    <property type="entry name" value="AAA+_ATPase"/>
</dbReference>
<evidence type="ECO:0000313" key="6">
    <source>
        <dbReference type="EMBL" id="GAA1773182.1"/>
    </source>
</evidence>
<sequence length="287" mass="31293">MHISVEGLTKRYRGRTVLDGVTFAAGPGVTGLLGPNGAGKTTLLRILATVLAPDGGRVRLGGRDPATPSGRLEVRRRLGYLPQEPGFHRSLTVFEFVDYIAILKEMTDRRARHDEVRRVIELVGLDRERSKKISRLSGGMRRRTGLAQALLGNPDVVILDEPTAGLDPEQRMRFRDLISRVGEDCAVLLSTHQTEDVAALCHRVVALVGGRTLFDGTPEDLTGLAEGRIWHSDRRSPGATLSWRTGDGRYRNIGTPPPDAELAEPSIEDAYLLLTGDTEATSTRSAA</sequence>
<comment type="similarity">
    <text evidence="1">Belongs to the ABC transporter superfamily.</text>
</comment>
<dbReference type="PANTHER" id="PTHR43335:SF2">
    <property type="entry name" value="ABC TRANSPORTER, ATP-BINDING PROTEIN"/>
    <property type="match status" value="1"/>
</dbReference>
<keyword evidence="3" id="KW-0547">Nucleotide-binding</keyword>
<protein>
    <submittedName>
        <fullName evidence="6">ABC transporter ATP-binding protein</fullName>
    </submittedName>
</protein>
<dbReference type="SUPFAM" id="SSF52540">
    <property type="entry name" value="P-loop containing nucleoside triphosphate hydrolases"/>
    <property type="match status" value="1"/>
</dbReference>
<dbReference type="InterPro" id="IPR027417">
    <property type="entry name" value="P-loop_NTPase"/>
</dbReference>